<evidence type="ECO:0000313" key="2">
    <source>
        <dbReference type="Proteomes" id="UP000431485"/>
    </source>
</evidence>
<keyword evidence="2" id="KW-1185">Reference proteome</keyword>
<organism evidence="1 2">
    <name type="scientific">Pseudomonas karstica</name>
    <dbReference type="NCBI Taxonomy" id="1055468"/>
    <lineage>
        <taxon>Bacteria</taxon>
        <taxon>Pseudomonadati</taxon>
        <taxon>Pseudomonadota</taxon>
        <taxon>Gammaproteobacteria</taxon>
        <taxon>Pseudomonadales</taxon>
        <taxon>Pseudomonadaceae</taxon>
        <taxon>Pseudomonas</taxon>
    </lineage>
</organism>
<proteinExistence type="predicted"/>
<dbReference type="EMBL" id="WLYI01000002">
    <property type="protein sequence ID" value="MTD18006.1"/>
    <property type="molecule type" value="Genomic_DNA"/>
</dbReference>
<evidence type="ECO:0008006" key="3">
    <source>
        <dbReference type="Google" id="ProtNLM"/>
    </source>
</evidence>
<dbReference type="Proteomes" id="UP000431485">
    <property type="component" value="Unassembled WGS sequence"/>
</dbReference>
<sequence>MEQSFRIRFSEIEATVPAAPGLYEIVTDEGGMLKVGISGNLRKRLVQHRQSRQSRLKLKEGGQWSNPSDVMSKQSILAKHLFFRSPVTGFDLKTEAGRQVFLEQRCHVLVTVTLTREEAREMERLKEQSGAYPFVGVTKTPELG</sequence>
<name>A0A7X2RP61_9PSED</name>
<evidence type="ECO:0000313" key="1">
    <source>
        <dbReference type="EMBL" id="MTD18006.1"/>
    </source>
</evidence>
<comment type="caution">
    <text evidence="1">The sequence shown here is derived from an EMBL/GenBank/DDBJ whole genome shotgun (WGS) entry which is preliminary data.</text>
</comment>
<dbReference type="AlphaFoldDB" id="A0A7X2RP61"/>
<reference evidence="1 2" key="1">
    <citation type="submission" date="2019-11" db="EMBL/GenBank/DDBJ databases">
        <title>Pseudmonas karstica sp. nov. and Pseudomonas spelaei sp. nov. from caves.</title>
        <authorList>
            <person name="Zeman M."/>
        </authorList>
    </citation>
    <scope>NUCLEOTIDE SEQUENCE [LARGE SCALE GENOMIC DNA]</scope>
    <source>
        <strain evidence="1 2">CCM 7891</strain>
    </source>
</reference>
<protein>
    <recommendedName>
        <fullName evidence="3">GIY-YIG domain-containing protein</fullName>
    </recommendedName>
</protein>
<gene>
    <name evidence="1" type="ORF">GIR22_02445</name>
</gene>
<accession>A0A7X2RP61</accession>